<feature type="transmembrane region" description="Helical" evidence="7">
    <location>
        <begin position="166"/>
        <end position="188"/>
    </location>
</feature>
<accession>A0AAJ5FH94</accession>
<comment type="caution">
    <text evidence="9">The sequence shown here is derived from an EMBL/GenBank/DDBJ whole genome shotgun (WGS) entry which is preliminary data.</text>
</comment>
<name>A0AAJ5FH94_LEVBR</name>
<protein>
    <submittedName>
        <fullName evidence="9">MFS transporter</fullName>
    </submittedName>
</protein>
<dbReference type="InterPro" id="IPR020846">
    <property type="entry name" value="MFS_dom"/>
</dbReference>
<keyword evidence="4 7" id="KW-0812">Transmembrane</keyword>
<evidence type="ECO:0000259" key="8">
    <source>
        <dbReference type="PROSITE" id="PS50850"/>
    </source>
</evidence>
<evidence type="ECO:0000256" key="6">
    <source>
        <dbReference type="ARBA" id="ARBA00023136"/>
    </source>
</evidence>
<keyword evidence="6 7" id="KW-0472">Membrane</keyword>
<dbReference type="Gene3D" id="1.20.1250.20">
    <property type="entry name" value="MFS general substrate transporter like domains"/>
    <property type="match status" value="1"/>
</dbReference>
<feature type="transmembrane region" description="Helical" evidence="7">
    <location>
        <begin position="33"/>
        <end position="58"/>
    </location>
</feature>
<dbReference type="Proteomes" id="UP000785759">
    <property type="component" value="Unassembled WGS sequence"/>
</dbReference>
<comment type="subcellular location">
    <subcellularLocation>
        <location evidence="1">Cell membrane</location>
        <topology evidence="1">Multi-pass membrane protein</topology>
    </subcellularLocation>
</comment>
<evidence type="ECO:0000313" key="9">
    <source>
        <dbReference type="EMBL" id="TOZ02696.1"/>
    </source>
</evidence>
<dbReference type="PROSITE" id="PS50850">
    <property type="entry name" value="MFS"/>
    <property type="match status" value="1"/>
</dbReference>
<dbReference type="CDD" id="cd06173">
    <property type="entry name" value="MFS_MefA_like"/>
    <property type="match status" value="1"/>
</dbReference>
<dbReference type="AlphaFoldDB" id="A0AAJ5FH94"/>
<keyword evidence="5 7" id="KW-1133">Transmembrane helix</keyword>
<evidence type="ECO:0000313" key="10">
    <source>
        <dbReference type="Proteomes" id="UP000785759"/>
    </source>
</evidence>
<dbReference type="Pfam" id="PF07690">
    <property type="entry name" value="MFS_1"/>
    <property type="match status" value="1"/>
</dbReference>
<feature type="transmembrane region" description="Helical" evidence="7">
    <location>
        <begin position="401"/>
        <end position="419"/>
    </location>
</feature>
<evidence type="ECO:0000256" key="5">
    <source>
        <dbReference type="ARBA" id="ARBA00022989"/>
    </source>
</evidence>
<evidence type="ECO:0000256" key="4">
    <source>
        <dbReference type="ARBA" id="ARBA00022692"/>
    </source>
</evidence>
<dbReference type="GO" id="GO:0022857">
    <property type="term" value="F:transmembrane transporter activity"/>
    <property type="evidence" value="ECO:0007669"/>
    <property type="project" value="InterPro"/>
</dbReference>
<gene>
    <name evidence="9" type="ORF">DIS17_10695</name>
</gene>
<feature type="transmembrane region" description="Helical" evidence="7">
    <location>
        <begin position="64"/>
        <end position="86"/>
    </location>
</feature>
<dbReference type="EMBL" id="QFDK01000012">
    <property type="protein sequence ID" value="TOZ02696.1"/>
    <property type="molecule type" value="Genomic_DNA"/>
</dbReference>
<reference evidence="9" key="1">
    <citation type="submission" date="2018-05" db="EMBL/GenBank/DDBJ databases">
        <title>Genome Comparison of Lactic Acid Bacteria Isolated from non-Wheat Sourdough.</title>
        <authorList>
            <person name="Rice T."/>
            <person name="Axel C."/>
            <person name="Lynch K.M."/>
            <person name="Benz C."/>
            <person name="Arendt E.K."/>
            <person name="Coffey A."/>
        </authorList>
    </citation>
    <scope>NUCLEOTIDE SEQUENCE</scope>
    <source>
        <strain evidence="9">TR055</strain>
    </source>
</reference>
<organism evidence="9 10">
    <name type="scientific">Levilactobacillus brevis</name>
    <name type="common">Lactobacillus brevis</name>
    <dbReference type="NCBI Taxonomy" id="1580"/>
    <lineage>
        <taxon>Bacteria</taxon>
        <taxon>Bacillati</taxon>
        <taxon>Bacillota</taxon>
        <taxon>Bacilli</taxon>
        <taxon>Lactobacillales</taxon>
        <taxon>Lactobacillaceae</taxon>
        <taxon>Levilactobacillus</taxon>
    </lineage>
</organism>
<feature type="transmembrane region" description="Helical" evidence="7">
    <location>
        <begin position="283"/>
        <end position="302"/>
    </location>
</feature>
<feature type="transmembrane region" description="Helical" evidence="7">
    <location>
        <begin position="333"/>
        <end position="358"/>
    </location>
</feature>
<dbReference type="PANTHER" id="PTHR23513">
    <property type="entry name" value="INTEGRAL MEMBRANE EFFLUX PROTEIN-RELATED"/>
    <property type="match status" value="1"/>
</dbReference>
<feature type="transmembrane region" description="Helical" evidence="7">
    <location>
        <begin position="309"/>
        <end position="327"/>
    </location>
</feature>
<keyword evidence="2" id="KW-0813">Transport</keyword>
<feature type="transmembrane region" description="Helical" evidence="7">
    <location>
        <begin position="98"/>
        <end position="119"/>
    </location>
</feature>
<keyword evidence="3" id="KW-1003">Cell membrane</keyword>
<evidence type="ECO:0000256" key="7">
    <source>
        <dbReference type="SAM" id="Phobius"/>
    </source>
</evidence>
<dbReference type="InterPro" id="IPR036259">
    <property type="entry name" value="MFS_trans_sf"/>
</dbReference>
<feature type="transmembrane region" description="Helical" evidence="7">
    <location>
        <begin position="370"/>
        <end position="389"/>
    </location>
</feature>
<sequence length="443" mass="47952">MLILIAYLLNLSTLHKGGFTLDTTLLPHWRRNIYLFLTSQLLSGITSMVVQYAIIWYLTKQTGSATVLSLATLLGMLPMALLSPLIGPFVDRWNKKGLLIIPDVIAAIFAIILSVVGTLQSHFPLWLIFVSLLVRAIAQTFQMPTIQSILPTMVPANELTRINGQLGMVQSANFIISPALGAFLFAIIPINLLILVDVLGAVIAIGLLSLVIIPEHPVIDEPVHVLADAKFGLTKLRSSQGLWAITLIGAAFTFMFMPAASLYPLMTMRYFQGTVGQAGLIEVIYSVGMLVGGAIIGLFGKWPDRMKPIFWATIAMGLTFGASGFLPGNQLGFWWFVGLNVLAGIVTPFYSTLLMAMIQQSFPANQLGRVLGVLNSLTSLAGPAGLIFAGPLADAIGVEKLFIIGGIGSLLCGLTMWLIPSARRYDQQLQTRLKPTESDQLLS</sequence>
<evidence type="ECO:0000256" key="3">
    <source>
        <dbReference type="ARBA" id="ARBA00022475"/>
    </source>
</evidence>
<dbReference type="SUPFAM" id="SSF103473">
    <property type="entry name" value="MFS general substrate transporter"/>
    <property type="match status" value="1"/>
</dbReference>
<dbReference type="PANTHER" id="PTHR23513:SF6">
    <property type="entry name" value="MAJOR FACILITATOR SUPERFAMILY ASSOCIATED DOMAIN-CONTAINING PROTEIN"/>
    <property type="match status" value="1"/>
</dbReference>
<feature type="transmembrane region" description="Helical" evidence="7">
    <location>
        <begin position="242"/>
        <end position="263"/>
    </location>
</feature>
<evidence type="ECO:0000256" key="2">
    <source>
        <dbReference type="ARBA" id="ARBA00022448"/>
    </source>
</evidence>
<proteinExistence type="predicted"/>
<evidence type="ECO:0000256" key="1">
    <source>
        <dbReference type="ARBA" id="ARBA00004651"/>
    </source>
</evidence>
<feature type="domain" description="Major facilitator superfamily (MFS) profile" evidence="8">
    <location>
        <begin position="32"/>
        <end position="424"/>
    </location>
</feature>
<dbReference type="InterPro" id="IPR011701">
    <property type="entry name" value="MFS"/>
</dbReference>
<dbReference type="GO" id="GO:0005886">
    <property type="term" value="C:plasma membrane"/>
    <property type="evidence" value="ECO:0007669"/>
    <property type="project" value="UniProtKB-SubCell"/>
</dbReference>